<protein>
    <submittedName>
        <fullName evidence="3">Uncharacterized protein</fullName>
    </submittedName>
</protein>
<keyword evidence="2" id="KW-0812">Transmembrane</keyword>
<feature type="region of interest" description="Disordered" evidence="1">
    <location>
        <begin position="457"/>
        <end position="591"/>
    </location>
</feature>
<evidence type="ECO:0000313" key="3">
    <source>
        <dbReference type="EMBL" id="OJA21118.1"/>
    </source>
</evidence>
<feature type="non-terminal residue" evidence="3">
    <location>
        <position position="1"/>
    </location>
</feature>
<evidence type="ECO:0000256" key="1">
    <source>
        <dbReference type="SAM" id="MobiDB-lite"/>
    </source>
</evidence>
<dbReference type="STRING" id="180088.A0A1J8QHE4"/>
<evidence type="ECO:0000256" key="2">
    <source>
        <dbReference type="SAM" id="Phobius"/>
    </source>
</evidence>
<feature type="compositionally biased region" description="Polar residues" evidence="1">
    <location>
        <begin position="352"/>
        <end position="361"/>
    </location>
</feature>
<feature type="compositionally biased region" description="Basic and acidic residues" evidence="1">
    <location>
        <begin position="548"/>
        <end position="564"/>
    </location>
</feature>
<feature type="region of interest" description="Disordered" evidence="1">
    <location>
        <begin position="275"/>
        <end position="299"/>
    </location>
</feature>
<comment type="caution">
    <text evidence="3">The sequence shown here is derived from an EMBL/GenBank/DDBJ whole genome shotgun (WGS) entry which is preliminary data.</text>
</comment>
<feature type="compositionally biased region" description="Low complexity" evidence="1">
    <location>
        <begin position="482"/>
        <end position="493"/>
    </location>
</feature>
<feature type="compositionally biased region" description="Low complexity" evidence="1">
    <location>
        <begin position="522"/>
        <end position="533"/>
    </location>
</feature>
<dbReference type="OrthoDB" id="3230530at2759"/>
<sequence length="651" mass="72285">SWPSGRLSFPITLFFYSCYLSFFLSLAVNAVVFVHFPHPSPTSLIMVKLTLVSPKGNHGVRFFPSSGYLGMTPLKFEGMVRTEIEQDGKLLPTKDITVFVRCYEFRQGRLGTTQSNILAESSVTLWRKPEGQDWADIGNSEYPFRLTMPSHTTGPSSALYFQEYRICWRIEAVLNHAPIPAVGSRLLKHYDLHLIRHDLPGMISPPSPVTPTSYLSSLSTKSRGPSLRYRISLPTKPVGPLDIVSLQVTVQPLDPAVSVRTATAVVERRIQFSEHPISSPSGPSTSSAPISSSHSYSMSYQESHHGRHFVAMHSGDIMSAESSSNDLHCPSSSSSVMSDNDARPLLPHHQSPVPNASPLNNTSERITTHIFAHLESSHRFNRDSTGTWRQTLNFSWPDTRPSSRWAVGETLQTSMASVRFFIRVKLIVSSPNSSAETVELDDQEIIVVLTNETQRQLALSRYSAGRSRSPKRSKRDRPDIQLPSPHRSPRLSSVAEVPAMSSITPEGNHEYEESLGHTHNFSSASSPHPGSKSYKIKSTRRPHTSAGPRDKPHPYDSRGYELLHSHNSRAAVPMRPGTMTTGRVTRSAFGTRVSSEGADSLLLEKVGQVEMRAWEEELARIELVSRRSTADMMGVVSQRRKMNGHTDISAC</sequence>
<feature type="compositionally biased region" description="Basic and acidic residues" evidence="1">
    <location>
        <begin position="507"/>
        <end position="516"/>
    </location>
</feature>
<feature type="compositionally biased region" description="Basic residues" evidence="1">
    <location>
        <begin position="534"/>
        <end position="543"/>
    </location>
</feature>
<proteinExistence type="predicted"/>
<evidence type="ECO:0000313" key="4">
    <source>
        <dbReference type="Proteomes" id="UP000183567"/>
    </source>
</evidence>
<accession>A0A1J8QHE4</accession>
<keyword evidence="2" id="KW-0472">Membrane</keyword>
<name>A0A1J8QHE4_9AGAM</name>
<keyword evidence="4" id="KW-1185">Reference proteome</keyword>
<organism evidence="3 4">
    <name type="scientific">Rhizopogon vesiculosus</name>
    <dbReference type="NCBI Taxonomy" id="180088"/>
    <lineage>
        <taxon>Eukaryota</taxon>
        <taxon>Fungi</taxon>
        <taxon>Dikarya</taxon>
        <taxon>Basidiomycota</taxon>
        <taxon>Agaricomycotina</taxon>
        <taxon>Agaricomycetes</taxon>
        <taxon>Agaricomycetidae</taxon>
        <taxon>Boletales</taxon>
        <taxon>Suillineae</taxon>
        <taxon>Rhizopogonaceae</taxon>
        <taxon>Rhizopogon</taxon>
    </lineage>
</organism>
<dbReference type="AlphaFoldDB" id="A0A1J8QHE4"/>
<dbReference type="Proteomes" id="UP000183567">
    <property type="component" value="Unassembled WGS sequence"/>
</dbReference>
<keyword evidence="2" id="KW-1133">Transmembrane helix</keyword>
<dbReference type="EMBL" id="LVVM01000264">
    <property type="protein sequence ID" value="OJA21118.1"/>
    <property type="molecule type" value="Genomic_DNA"/>
</dbReference>
<feature type="transmembrane region" description="Helical" evidence="2">
    <location>
        <begin position="12"/>
        <end position="36"/>
    </location>
</feature>
<gene>
    <name evidence="3" type="ORF">AZE42_08293</name>
</gene>
<feature type="region of interest" description="Disordered" evidence="1">
    <location>
        <begin position="320"/>
        <end position="361"/>
    </location>
</feature>
<reference evidence="3 4" key="1">
    <citation type="submission" date="2016-03" db="EMBL/GenBank/DDBJ databases">
        <title>Comparative genomics of the ectomycorrhizal sister species Rhizopogon vinicolor and Rhizopogon vesiculosus (Basidiomycota: Boletales) reveals a divergence of the mating type B locus.</title>
        <authorList>
            <person name="Mujic A.B."/>
            <person name="Kuo A."/>
            <person name="Tritt A."/>
            <person name="Lipzen A."/>
            <person name="Chen C."/>
            <person name="Johnson J."/>
            <person name="Sharma A."/>
            <person name="Barry K."/>
            <person name="Grigoriev I.V."/>
            <person name="Spatafora J.W."/>
        </authorList>
    </citation>
    <scope>NUCLEOTIDE SEQUENCE [LARGE SCALE GENOMIC DNA]</scope>
    <source>
        <strain evidence="3 4">AM-OR11-056</strain>
    </source>
</reference>